<feature type="region of interest" description="Disordered" evidence="1">
    <location>
        <begin position="1"/>
        <end position="20"/>
    </location>
</feature>
<reference evidence="2 3" key="1">
    <citation type="submission" date="2023-05" db="EMBL/GenBank/DDBJ databases">
        <title>The complete genome of Acinetobacter sp. nov KCTC 92772.</title>
        <authorList>
            <person name="Zhou G."/>
        </authorList>
    </citation>
    <scope>NUCLEOTIDE SEQUENCE [LARGE SCALE GENOMIC DNA]</scope>
    <source>
        <strain evidence="2 3">KCTC 92772</strain>
    </source>
</reference>
<evidence type="ECO:0000313" key="3">
    <source>
        <dbReference type="Proteomes" id="UP001229836"/>
    </source>
</evidence>
<dbReference type="RefSeq" id="WP_283268491.1">
    <property type="nucleotide sequence ID" value="NZ_CP125669.1"/>
</dbReference>
<feature type="compositionally biased region" description="Polar residues" evidence="1">
    <location>
        <begin position="1"/>
        <end position="19"/>
    </location>
</feature>
<organism evidence="2 3">
    <name type="scientific">Acinetobacter corruptisaponis</name>
    <dbReference type="NCBI Taxonomy" id="3045147"/>
    <lineage>
        <taxon>Bacteria</taxon>
        <taxon>Pseudomonadati</taxon>
        <taxon>Pseudomonadota</taxon>
        <taxon>Gammaproteobacteria</taxon>
        <taxon>Moraxellales</taxon>
        <taxon>Moraxellaceae</taxon>
        <taxon>Acinetobacter</taxon>
    </lineage>
</organism>
<accession>A0ABY8S5Y9</accession>
<proteinExistence type="predicted"/>
<evidence type="ECO:0000313" key="2">
    <source>
        <dbReference type="EMBL" id="WHP06866.1"/>
    </source>
</evidence>
<evidence type="ECO:0000256" key="1">
    <source>
        <dbReference type="SAM" id="MobiDB-lite"/>
    </source>
</evidence>
<name>A0ABY8S5Y9_9GAMM</name>
<gene>
    <name evidence="2" type="ORF">QLH32_05185</name>
</gene>
<protein>
    <recommendedName>
        <fullName evidence="4">Helix-turn-helix domain-containing protein</fullName>
    </recommendedName>
</protein>
<sequence>MNTAPVIQFPKPQQEQQEASRGMYSDRFKKGYVMSSRLYREEVYPFISDAARNVYAELENRINGHNKESDFVSYSQLQGGELKGSRKLGSKTVTAGIKELLDLGVISVIGTGKRGVQKYKLNDISLVDHFTMESTSLGKVVEEIKESTSPSAENHFTRESKTTSLGKVTIDNKNSLDNKKKKVAVDNLDSEMFGSSVEYHQDDKEIYTLRELANRYTVKSDFITQAQKQNSQLTDEFILAELKNFVQWSTTREKTTAQGWMNYWIYRIQKLSTSKPKTTAKAKTSPGTKNLTDPQINMFSRKLCALPDFACTYANAGESQKNFESRIAVKLRDPENLKHWASYLRDVGFIGNVGGNA</sequence>
<keyword evidence="3" id="KW-1185">Reference proteome</keyword>
<dbReference type="EMBL" id="CP125669">
    <property type="protein sequence ID" value="WHP06866.1"/>
    <property type="molecule type" value="Genomic_DNA"/>
</dbReference>
<evidence type="ECO:0008006" key="4">
    <source>
        <dbReference type="Google" id="ProtNLM"/>
    </source>
</evidence>
<dbReference type="Proteomes" id="UP001229836">
    <property type="component" value="Chromosome"/>
</dbReference>